<dbReference type="InterPro" id="IPR021660">
    <property type="entry name" value="DUF3253"/>
</dbReference>
<name>A0A4R5PKC7_9HYPH</name>
<protein>
    <submittedName>
        <fullName evidence="1">DUF3253 domain-containing protein</fullName>
    </submittedName>
</protein>
<accession>A0A4R5PKC7</accession>
<keyword evidence="2" id="KW-1185">Reference proteome</keyword>
<dbReference type="SUPFAM" id="SSF46785">
    <property type="entry name" value="Winged helix' DNA-binding domain"/>
    <property type="match status" value="1"/>
</dbReference>
<comment type="caution">
    <text evidence="1">The sequence shown here is derived from an EMBL/GenBank/DDBJ whole genome shotgun (WGS) entry which is preliminary data.</text>
</comment>
<dbReference type="RefSeq" id="WP_133284858.1">
    <property type="nucleotide sequence ID" value="NZ_SMSI01000002.1"/>
</dbReference>
<evidence type="ECO:0000313" key="1">
    <source>
        <dbReference type="EMBL" id="TDH36160.1"/>
    </source>
</evidence>
<dbReference type="AlphaFoldDB" id="A0A4R5PKC7"/>
<dbReference type="OrthoDB" id="7631458at2"/>
<dbReference type="Pfam" id="PF11625">
    <property type="entry name" value="DUF3253"/>
    <property type="match status" value="1"/>
</dbReference>
<gene>
    <name evidence="1" type="ORF">E2A64_12790</name>
</gene>
<organism evidence="1 2">
    <name type="scientific">Pseudohoeflea suaedae</name>
    <dbReference type="NCBI Taxonomy" id="877384"/>
    <lineage>
        <taxon>Bacteria</taxon>
        <taxon>Pseudomonadati</taxon>
        <taxon>Pseudomonadota</taxon>
        <taxon>Alphaproteobacteria</taxon>
        <taxon>Hyphomicrobiales</taxon>
        <taxon>Rhizobiaceae</taxon>
        <taxon>Pseudohoeflea</taxon>
    </lineage>
</organism>
<evidence type="ECO:0000313" key="2">
    <source>
        <dbReference type="Proteomes" id="UP000295131"/>
    </source>
</evidence>
<sequence length="92" mass="10318">MKTSPTPENVRAALREIERRGKENSIDPGAVARDLVGSDPDAWGKLMKPLRAVFLQMARDGEVELLRKGKPVAPEDLHGVYRLRVVELRSRT</sequence>
<dbReference type="Proteomes" id="UP000295131">
    <property type="component" value="Unassembled WGS sequence"/>
</dbReference>
<reference evidence="1 2" key="1">
    <citation type="journal article" date="2013" name="Int. J. Syst. Evol. Microbiol.">
        <title>Hoeflea suaedae sp. nov., an endophytic bacterium isolated from the root of the halophyte Suaeda maritima.</title>
        <authorList>
            <person name="Chung E.J."/>
            <person name="Park J.A."/>
            <person name="Pramanik P."/>
            <person name="Bibi F."/>
            <person name="Jeon C.O."/>
            <person name="Chung Y.R."/>
        </authorList>
    </citation>
    <scope>NUCLEOTIDE SEQUENCE [LARGE SCALE GENOMIC DNA]</scope>
    <source>
        <strain evidence="1 2">YC6898</strain>
    </source>
</reference>
<dbReference type="Gene3D" id="1.10.10.10">
    <property type="entry name" value="Winged helix-like DNA-binding domain superfamily/Winged helix DNA-binding domain"/>
    <property type="match status" value="1"/>
</dbReference>
<dbReference type="EMBL" id="SMSI01000002">
    <property type="protein sequence ID" value="TDH36160.1"/>
    <property type="molecule type" value="Genomic_DNA"/>
</dbReference>
<proteinExistence type="predicted"/>
<dbReference type="InterPro" id="IPR036390">
    <property type="entry name" value="WH_DNA-bd_sf"/>
</dbReference>
<dbReference type="InterPro" id="IPR036388">
    <property type="entry name" value="WH-like_DNA-bd_sf"/>
</dbReference>